<evidence type="ECO:0000256" key="5">
    <source>
        <dbReference type="SAM" id="MobiDB-lite"/>
    </source>
</evidence>
<evidence type="ECO:0000256" key="1">
    <source>
        <dbReference type="ARBA" id="ARBA00004442"/>
    </source>
</evidence>
<accession>A0A1H5E671</accession>
<dbReference type="PROSITE" id="PS01068">
    <property type="entry name" value="OMPA_1"/>
    <property type="match status" value="1"/>
</dbReference>
<dbReference type="InterPro" id="IPR006690">
    <property type="entry name" value="OMPA-like_CS"/>
</dbReference>
<dbReference type="InterPro" id="IPR006664">
    <property type="entry name" value="OMP_bac"/>
</dbReference>
<organism evidence="8 9">
    <name type="scientific">Pseudomonas anguilliseptica</name>
    <dbReference type="NCBI Taxonomy" id="53406"/>
    <lineage>
        <taxon>Bacteria</taxon>
        <taxon>Pseudomonadati</taxon>
        <taxon>Pseudomonadota</taxon>
        <taxon>Gammaproteobacteria</taxon>
        <taxon>Pseudomonadales</taxon>
        <taxon>Pseudomonadaceae</taxon>
        <taxon>Pseudomonas</taxon>
    </lineage>
</organism>
<dbReference type="EMBL" id="FNSC01000001">
    <property type="protein sequence ID" value="SED86604.1"/>
    <property type="molecule type" value="Genomic_DNA"/>
</dbReference>
<feature type="region of interest" description="Disordered" evidence="5">
    <location>
        <begin position="208"/>
        <end position="245"/>
    </location>
</feature>
<evidence type="ECO:0000256" key="3">
    <source>
        <dbReference type="ARBA" id="ARBA00023237"/>
    </source>
</evidence>
<evidence type="ECO:0000256" key="4">
    <source>
        <dbReference type="PROSITE-ProRule" id="PRU00473"/>
    </source>
</evidence>
<evidence type="ECO:0000256" key="2">
    <source>
        <dbReference type="ARBA" id="ARBA00023136"/>
    </source>
</evidence>
<dbReference type="PROSITE" id="PS51123">
    <property type="entry name" value="OMPA_2"/>
    <property type="match status" value="1"/>
</dbReference>
<name>A0A1H5E671_PSEAG</name>
<protein>
    <submittedName>
        <fullName evidence="8">OmpA family protein</fullName>
    </submittedName>
</protein>
<keyword evidence="2 4" id="KW-0472">Membrane</keyword>
<gene>
    <name evidence="8" type="ORF">SAMN05421553_3509</name>
</gene>
<keyword evidence="6" id="KW-0732">Signal</keyword>
<dbReference type="PANTHER" id="PTHR30329">
    <property type="entry name" value="STATOR ELEMENT OF FLAGELLAR MOTOR COMPLEX"/>
    <property type="match status" value="1"/>
</dbReference>
<feature type="domain" description="OmpA-like" evidence="7">
    <location>
        <begin position="127"/>
        <end position="245"/>
    </location>
</feature>
<keyword evidence="9" id="KW-1185">Reference proteome</keyword>
<evidence type="ECO:0000313" key="8">
    <source>
        <dbReference type="EMBL" id="SED86604.1"/>
    </source>
</evidence>
<reference evidence="9" key="1">
    <citation type="submission" date="2016-10" db="EMBL/GenBank/DDBJ databases">
        <authorList>
            <person name="Varghese N."/>
            <person name="Submissions S."/>
        </authorList>
    </citation>
    <scope>NUCLEOTIDE SEQUENCE [LARGE SCALE GENOMIC DNA]</scope>
    <source>
        <strain evidence="9">DSM 12111</strain>
    </source>
</reference>
<dbReference type="PANTHER" id="PTHR30329:SF21">
    <property type="entry name" value="LIPOPROTEIN YIAD-RELATED"/>
    <property type="match status" value="1"/>
</dbReference>
<dbReference type="STRING" id="53406.SAMN05421553_3509"/>
<sequence length="245" mass="25886">MRVRSMMGVALILLVSSVLSGCVTTSSTGETPLNQGNWPLCSAIGGLTGAGLGAIESSTWAAGGAVAGAVIGTLICYAQDGDEDDDGVFDRRDRCPGTPPNTPVHHNGCPIKEYASTPAEAEPEPIEMVESVRVELDVKFDFNKSDVKEDSQADIKSLADFMKQYPQTTTTVEGHTDAVGSDAYNQGLSERRANAVRDVLVNQHGIDSGRVSSVGYGESRPVADNDSESGRAINRRVEAEVEAQP</sequence>
<evidence type="ECO:0000259" key="7">
    <source>
        <dbReference type="PROSITE" id="PS51123"/>
    </source>
</evidence>
<dbReference type="Pfam" id="PF00691">
    <property type="entry name" value="OmpA"/>
    <property type="match status" value="1"/>
</dbReference>
<dbReference type="Proteomes" id="UP000242849">
    <property type="component" value="Unassembled WGS sequence"/>
</dbReference>
<dbReference type="PRINTS" id="PR01021">
    <property type="entry name" value="OMPADOMAIN"/>
</dbReference>
<dbReference type="SUPFAM" id="SSF103088">
    <property type="entry name" value="OmpA-like"/>
    <property type="match status" value="1"/>
</dbReference>
<keyword evidence="3" id="KW-0998">Cell outer membrane</keyword>
<dbReference type="AlphaFoldDB" id="A0A1H5E671"/>
<feature type="chain" id="PRO_5017243927" evidence="6">
    <location>
        <begin position="21"/>
        <end position="245"/>
    </location>
</feature>
<proteinExistence type="predicted"/>
<dbReference type="GO" id="GO:0005509">
    <property type="term" value="F:calcium ion binding"/>
    <property type="evidence" value="ECO:0007669"/>
    <property type="project" value="InterPro"/>
</dbReference>
<dbReference type="InterPro" id="IPR006665">
    <property type="entry name" value="OmpA-like"/>
</dbReference>
<evidence type="ECO:0000313" key="9">
    <source>
        <dbReference type="Proteomes" id="UP000242849"/>
    </source>
</evidence>
<dbReference type="GO" id="GO:0009279">
    <property type="term" value="C:cell outer membrane"/>
    <property type="evidence" value="ECO:0007669"/>
    <property type="project" value="UniProtKB-SubCell"/>
</dbReference>
<dbReference type="InterPro" id="IPR050330">
    <property type="entry name" value="Bact_OuterMem_StrucFunc"/>
</dbReference>
<dbReference type="InterPro" id="IPR036737">
    <property type="entry name" value="OmpA-like_sf"/>
</dbReference>
<comment type="subcellular location">
    <subcellularLocation>
        <location evidence="1">Cell outer membrane</location>
    </subcellularLocation>
</comment>
<dbReference type="Gene3D" id="3.30.1330.60">
    <property type="entry name" value="OmpA-like domain"/>
    <property type="match status" value="1"/>
</dbReference>
<dbReference type="InterPro" id="IPR028974">
    <property type="entry name" value="TSP_type-3_rpt"/>
</dbReference>
<dbReference type="SUPFAM" id="SSF103647">
    <property type="entry name" value="TSP type-3 repeat"/>
    <property type="match status" value="1"/>
</dbReference>
<dbReference type="PROSITE" id="PS51257">
    <property type="entry name" value="PROKAR_LIPOPROTEIN"/>
    <property type="match status" value="1"/>
</dbReference>
<dbReference type="CDD" id="cd07185">
    <property type="entry name" value="OmpA_C-like"/>
    <property type="match status" value="1"/>
</dbReference>
<evidence type="ECO:0000256" key="6">
    <source>
        <dbReference type="SAM" id="SignalP"/>
    </source>
</evidence>
<feature type="signal peptide" evidence="6">
    <location>
        <begin position="1"/>
        <end position="20"/>
    </location>
</feature>